<gene>
    <name evidence="2" type="ORF">WISP_07746</name>
</gene>
<sequence>MSRSMSRPVQVAVIPPDRPRRSQSPELEDNGICQTGKLSFDPELHQGLLQPDPHKSKGSGGIHSRILKEADVIAKTFLMIFEWSWESREVLANWKLTNSPFFKKGKEEDPGNYRPVSLTSVPDKIREHPKENSEDGEGP</sequence>
<evidence type="ECO:0000313" key="2">
    <source>
        <dbReference type="EMBL" id="KAJ7427368.1"/>
    </source>
</evidence>
<name>A0ABQ9DSD8_9PASS</name>
<feature type="compositionally biased region" description="Basic and acidic residues" evidence="1">
    <location>
        <begin position="123"/>
        <end position="133"/>
    </location>
</feature>
<organism evidence="2 3">
    <name type="scientific">Willisornis vidua</name>
    <name type="common">Xingu scale-backed antbird</name>
    <dbReference type="NCBI Taxonomy" id="1566151"/>
    <lineage>
        <taxon>Eukaryota</taxon>
        <taxon>Metazoa</taxon>
        <taxon>Chordata</taxon>
        <taxon>Craniata</taxon>
        <taxon>Vertebrata</taxon>
        <taxon>Euteleostomi</taxon>
        <taxon>Archelosauria</taxon>
        <taxon>Archosauria</taxon>
        <taxon>Dinosauria</taxon>
        <taxon>Saurischia</taxon>
        <taxon>Theropoda</taxon>
        <taxon>Coelurosauria</taxon>
        <taxon>Aves</taxon>
        <taxon>Neognathae</taxon>
        <taxon>Neoaves</taxon>
        <taxon>Telluraves</taxon>
        <taxon>Australaves</taxon>
        <taxon>Passeriformes</taxon>
        <taxon>Thamnophilidae</taxon>
        <taxon>Willisornis</taxon>
    </lineage>
</organism>
<feature type="region of interest" description="Disordered" evidence="1">
    <location>
        <begin position="43"/>
        <end position="62"/>
    </location>
</feature>
<reference evidence="2" key="1">
    <citation type="submission" date="2019-10" db="EMBL/GenBank/DDBJ databases">
        <authorList>
            <person name="Soares A.E.R."/>
            <person name="Aleixo A."/>
            <person name="Schneider P."/>
            <person name="Miyaki C.Y."/>
            <person name="Schneider M.P."/>
            <person name="Mello C."/>
            <person name="Vasconcelos A.T.R."/>
        </authorList>
    </citation>
    <scope>NUCLEOTIDE SEQUENCE</scope>
    <source>
        <tissue evidence="2">Muscle</tissue>
    </source>
</reference>
<keyword evidence="3" id="KW-1185">Reference proteome</keyword>
<feature type="region of interest" description="Disordered" evidence="1">
    <location>
        <begin position="101"/>
        <end position="139"/>
    </location>
</feature>
<feature type="region of interest" description="Disordered" evidence="1">
    <location>
        <begin position="1"/>
        <end position="34"/>
    </location>
</feature>
<proteinExistence type="predicted"/>
<dbReference type="PANTHER" id="PTHR33395:SF22">
    <property type="entry name" value="REVERSE TRANSCRIPTASE DOMAIN-CONTAINING PROTEIN"/>
    <property type="match status" value="1"/>
</dbReference>
<comment type="caution">
    <text evidence="2">The sequence shown here is derived from an EMBL/GenBank/DDBJ whole genome shotgun (WGS) entry which is preliminary data.</text>
</comment>
<evidence type="ECO:0000313" key="3">
    <source>
        <dbReference type="Proteomes" id="UP001145742"/>
    </source>
</evidence>
<dbReference type="Proteomes" id="UP001145742">
    <property type="component" value="Unassembled WGS sequence"/>
</dbReference>
<dbReference type="EMBL" id="WHWB01031967">
    <property type="protein sequence ID" value="KAJ7427368.1"/>
    <property type="molecule type" value="Genomic_DNA"/>
</dbReference>
<dbReference type="PANTHER" id="PTHR33395">
    <property type="entry name" value="TRANSCRIPTASE, PUTATIVE-RELATED-RELATED"/>
    <property type="match status" value="1"/>
</dbReference>
<evidence type="ECO:0000256" key="1">
    <source>
        <dbReference type="SAM" id="MobiDB-lite"/>
    </source>
</evidence>
<accession>A0ABQ9DSD8</accession>
<protein>
    <submittedName>
        <fullName evidence="2">Uncharacterized protein</fullName>
    </submittedName>
</protein>